<evidence type="ECO:0000256" key="10">
    <source>
        <dbReference type="ARBA" id="ARBA00023136"/>
    </source>
</evidence>
<keyword evidence="5" id="KW-0479">Metal-binding</keyword>
<keyword evidence="3 11" id="KW-0645">Protease</keyword>
<dbReference type="GO" id="GO:0004222">
    <property type="term" value="F:metalloendopeptidase activity"/>
    <property type="evidence" value="ECO:0007669"/>
    <property type="project" value="InterPro"/>
</dbReference>
<evidence type="ECO:0000256" key="3">
    <source>
        <dbReference type="ARBA" id="ARBA00022670"/>
    </source>
</evidence>
<feature type="transmembrane region" description="Helical" evidence="12">
    <location>
        <begin position="169"/>
        <end position="190"/>
    </location>
</feature>
<reference evidence="14 15" key="2">
    <citation type="journal article" date="2012" name="Int. J. Syst. Evol. Microbiol.">
        <title>Magnetococcus marinus gen. nov., sp. nov., a marine, magnetotactic bacterium that represents a novel lineage (Magnetococcaceae fam. nov.; Magnetococcales ord. nov.) at the base of the Alphaproteobacteria.</title>
        <authorList>
            <person name="Bazylinski D.A."/>
            <person name="Williams T.J."/>
            <person name="Lefevre C.T."/>
            <person name="Berg R.J."/>
            <person name="Zhang C.L."/>
            <person name="Bowser S.S."/>
            <person name="Dean A.J."/>
            <person name="Beveridge T.J."/>
        </authorList>
    </citation>
    <scope>NUCLEOTIDE SEQUENCE [LARGE SCALE GENOMIC DNA]</scope>
    <source>
        <strain evidence="15">ATCC BAA-1437 / JCM 17883 / MC-1</strain>
    </source>
</reference>
<dbReference type="Gene3D" id="3.30.2010.10">
    <property type="entry name" value="Metalloproteases ('zincins'), catalytic domain"/>
    <property type="match status" value="1"/>
</dbReference>
<evidence type="ECO:0000259" key="13">
    <source>
        <dbReference type="Pfam" id="PF01435"/>
    </source>
</evidence>
<keyword evidence="7 11" id="KW-0862">Zinc</keyword>
<dbReference type="eggNOG" id="COG0501">
    <property type="taxonomic scope" value="Bacteria"/>
</dbReference>
<evidence type="ECO:0000256" key="12">
    <source>
        <dbReference type="SAM" id="Phobius"/>
    </source>
</evidence>
<keyword evidence="6 11" id="KW-0378">Hydrolase</keyword>
<feature type="transmembrane region" description="Helical" evidence="12">
    <location>
        <begin position="48"/>
        <end position="65"/>
    </location>
</feature>
<dbReference type="KEGG" id="mgm:Mmc1_2025"/>
<name>A0L983_MAGMM</name>
<gene>
    <name evidence="14" type="ordered locus">Mmc1_2025</name>
</gene>
<feature type="transmembrane region" description="Helical" evidence="12">
    <location>
        <begin position="21"/>
        <end position="42"/>
    </location>
</feature>
<evidence type="ECO:0000256" key="6">
    <source>
        <dbReference type="ARBA" id="ARBA00022801"/>
    </source>
</evidence>
<dbReference type="PANTHER" id="PTHR43221:SF1">
    <property type="entry name" value="PROTEASE HTPX"/>
    <property type="match status" value="1"/>
</dbReference>
<dbReference type="STRING" id="156889.Mmc1_2025"/>
<dbReference type="GO" id="GO:0006508">
    <property type="term" value="P:proteolysis"/>
    <property type="evidence" value="ECO:0007669"/>
    <property type="project" value="UniProtKB-KW"/>
</dbReference>
<comment type="subcellular location">
    <subcellularLocation>
        <location evidence="1">Cell membrane</location>
        <topology evidence="1">Multi-pass membrane protein</topology>
    </subcellularLocation>
</comment>
<dbReference type="GO" id="GO:0046872">
    <property type="term" value="F:metal ion binding"/>
    <property type="evidence" value="ECO:0007669"/>
    <property type="project" value="UniProtKB-KW"/>
</dbReference>
<dbReference type="GO" id="GO:0005886">
    <property type="term" value="C:plasma membrane"/>
    <property type="evidence" value="ECO:0007669"/>
    <property type="project" value="UniProtKB-SubCell"/>
</dbReference>
<keyword evidence="10 12" id="KW-0472">Membrane</keyword>
<evidence type="ECO:0000256" key="4">
    <source>
        <dbReference type="ARBA" id="ARBA00022692"/>
    </source>
</evidence>
<comment type="similarity">
    <text evidence="11">Belongs to the peptidase M48 family.</text>
</comment>
<evidence type="ECO:0000313" key="15">
    <source>
        <dbReference type="Proteomes" id="UP000002586"/>
    </source>
</evidence>
<evidence type="ECO:0000256" key="5">
    <source>
        <dbReference type="ARBA" id="ARBA00022723"/>
    </source>
</evidence>
<keyword evidence="9 11" id="KW-0482">Metalloprotease</keyword>
<dbReference type="InterPro" id="IPR001915">
    <property type="entry name" value="Peptidase_M48"/>
</dbReference>
<keyword evidence="4 12" id="KW-0812">Transmembrane</keyword>
<keyword evidence="2" id="KW-1003">Cell membrane</keyword>
<dbReference type="HOGENOM" id="CLU_042266_3_2_5"/>
<feature type="domain" description="Peptidase M48" evidence="13">
    <location>
        <begin position="85"/>
        <end position="286"/>
    </location>
</feature>
<dbReference type="Proteomes" id="UP000002586">
    <property type="component" value="Chromosome"/>
</dbReference>
<keyword evidence="8 12" id="KW-1133">Transmembrane helix</keyword>
<keyword evidence="15" id="KW-1185">Reference proteome</keyword>
<protein>
    <submittedName>
        <fullName evidence="14">Peptidase M48, Ste24p</fullName>
    </submittedName>
</protein>
<dbReference type="EMBL" id="CP000471">
    <property type="protein sequence ID" value="ABK44526.1"/>
    <property type="molecule type" value="Genomic_DNA"/>
</dbReference>
<dbReference type="CDD" id="cd07339">
    <property type="entry name" value="M48B_HtpX_like"/>
    <property type="match status" value="1"/>
</dbReference>
<sequence>MRYFTPSLDKAKIQEHRRNNLLQTLLLITSMTGLLALLGWILAGEEGVWWSLALAIALNLLVPQVPPTFTLKMMGARPISHYARPDLYQMVQQLGNRAGLPTTPTLYAIPSSVPNAMAVGPGEQSAIALSDGLLRLLNQRELLGVMAHEVSHIMNGDTRVLALTDAFRLLTTTLSSIGQIIILFAIPLWILGIVQISWLALLILLAAPFVGIALQLALSRTREFEADRSAVDLTNDPHGLASALKRIEMPRWNWMSRFLRPIQHQREYHWLKTHPDIQARIDKLLSMSGADQVIHSHPVQVLSRPRQAYVQPRSRVIRPVIYRPAIRWEWR</sequence>
<evidence type="ECO:0000256" key="8">
    <source>
        <dbReference type="ARBA" id="ARBA00022989"/>
    </source>
</evidence>
<reference evidence="15" key="1">
    <citation type="journal article" date="2009" name="Appl. Environ. Microbiol.">
        <title>Complete genome sequence of the chemolithoautotrophic marine magnetotactic coccus strain MC-1.</title>
        <authorList>
            <person name="Schubbe S."/>
            <person name="Williams T.J."/>
            <person name="Xie G."/>
            <person name="Kiss H.E."/>
            <person name="Brettin T.S."/>
            <person name="Martinez D."/>
            <person name="Ross C.A."/>
            <person name="Schuler D."/>
            <person name="Cox B.L."/>
            <person name="Nealson K.H."/>
            <person name="Bazylinski D.A."/>
        </authorList>
    </citation>
    <scope>NUCLEOTIDE SEQUENCE [LARGE SCALE GENOMIC DNA]</scope>
    <source>
        <strain evidence="15">ATCC BAA-1437 / JCM 17883 / MC-1</strain>
    </source>
</reference>
<dbReference type="PANTHER" id="PTHR43221">
    <property type="entry name" value="PROTEASE HTPX"/>
    <property type="match status" value="1"/>
</dbReference>
<organism evidence="14 15">
    <name type="scientific">Magnetococcus marinus (strain ATCC BAA-1437 / JCM 17883 / MC-1)</name>
    <dbReference type="NCBI Taxonomy" id="156889"/>
    <lineage>
        <taxon>Bacteria</taxon>
        <taxon>Pseudomonadati</taxon>
        <taxon>Pseudomonadota</taxon>
        <taxon>Magnetococcia</taxon>
        <taxon>Magnetococcales</taxon>
        <taxon>Magnetococcaceae</taxon>
        <taxon>Magnetococcus</taxon>
    </lineage>
</organism>
<evidence type="ECO:0000313" key="14">
    <source>
        <dbReference type="EMBL" id="ABK44526.1"/>
    </source>
</evidence>
<dbReference type="InterPro" id="IPR050083">
    <property type="entry name" value="HtpX_protease"/>
</dbReference>
<comment type="cofactor">
    <cofactor evidence="11">
        <name>Zn(2+)</name>
        <dbReference type="ChEBI" id="CHEBI:29105"/>
    </cofactor>
    <text evidence="11">Binds 1 zinc ion per subunit.</text>
</comment>
<evidence type="ECO:0000256" key="2">
    <source>
        <dbReference type="ARBA" id="ARBA00022475"/>
    </source>
</evidence>
<evidence type="ECO:0000256" key="11">
    <source>
        <dbReference type="RuleBase" id="RU003983"/>
    </source>
</evidence>
<accession>A0L983</accession>
<dbReference type="Pfam" id="PF01435">
    <property type="entry name" value="Peptidase_M48"/>
    <property type="match status" value="1"/>
</dbReference>
<proteinExistence type="inferred from homology"/>
<evidence type="ECO:0000256" key="1">
    <source>
        <dbReference type="ARBA" id="ARBA00004651"/>
    </source>
</evidence>
<feature type="transmembrane region" description="Helical" evidence="12">
    <location>
        <begin position="196"/>
        <end position="218"/>
    </location>
</feature>
<evidence type="ECO:0000256" key="9">
    <source>
        <dbReference type="ARBA" id="ARBA00023049"/>
    </source>
</evidence>
<dbReference type="AlphaFoldDB" id="A0L983"/>
<evidence type="ECO:0000256" key="7">
    <source>
        <dbReference type="ARBA" id="ARBA00022833"/>
    </source>
</evidence>